<comment type="caution">
    <text evidence="2">The sequence shown here is derived from an EMBL/GenBank/DDBJ whole genome shotgun (WGS) entry which is preliminary data.</text>
</comment>
<organism evidence="2 3">
    <name type="scientific">Clostridium oceanicum</name>
    <dbReference type="NCBI Taxonomy" id="1543"/>
    <lineage>
        <taxon>Bacteria</taxon>
        <taxon>Bacillati</taxon>
        <taxon>Bacillota</taxon>
        <taxon>Clostridia</taxon>
        <taxon>Eubacteriales</taxon>
        <taxon>Clostridiaceae</taxon>
        <taxon>Clostridium</taxon>
    </lineage>
</organism>
<keyword evidence="1" id="KW-0472">Membrane</keyword>
<feature type="transmembrane region" description="Helical" evidence="1">
    <location>
        <begin position="46"/>
        <end position="67"/>
    </location>
</feature>
<sequence length="102" mass="11338">MKQNLIPYLIGMATCGIPLMTMSIKFKWSEKLWNVLNKRINKNYNVVIWLLIAAFMPAVIELLAETIAGRNIIISKTILGAIVGIQSSFMPGLGVSSKTKKE</sequence>
<proteinExistence type="predicted"/>
<evidence type="ECO:0000313" key="3">
    <source>
        <dbReference type="Proteomes" id="UP001501510"/>
    </source>
</evidence>
<evidence type="ECO:0000256" key="1">
    <source>
        <dbReference type="SAM" id="Phobius"/>
    </source>
</evidence>
<keyword evidence="1" id="KW-0812">Transmembrane</keyword>
<evidence type="ECO:0008006" key="4">
    <source>
        <dbReference type="Google" id="ProtNLM"/>
    </source>
</evidence>
<gene>
    <name evidence="2" type="ORF">GCM10008906_16380</name>
</gene>
<keyword evidence="1" id="KW-1133">Transmembrane helix</keyword>
<accession>A0ABP3UMG3</accession>
<name>A0ABP3UMG3_9CLOT</name>
<reference evidence="3" key="1">
    <citation type="journal article" date="2019" name="Int. J. Syst. Evol. Microbiol.">
        <title>The Global Catalogue of Microorganisms (GCM) 10K type strain sequencing project: providing services to taxonomists for standard genome sequencing and annotation.</title>
        <authorList>
            <consortium name="The Broad Institute Genomics Platform"/>
            <consortium name="The Broad Institute Genome Sequencing Center for Infectious Disease"/>
            <person name="Wu L."/>
            <person name="Ma J."/>
        </authorList>
    </citation>
    <scope>NUCLEOTIDE SEQUENCE [LARGE SCALE GENOMIC DNA]</scope>
    <source>
        <strain evidence="3">JCM 1407</strain>
    </source>
</reference>
<dbReference type="Proteomes" id="UP001501510">
    <property type="component" value="Unassembled WGS sequence"/>
</dbReference>
<dbReference type="EMBL" id="BAAACG010000008">
    <property type="protein sequence ID" value="GAA0738677.1"/>
    <property type="molecule type" value="Genomic_DNA"/>
</dbReference>
<evidence type="ECO:0000313" key="2">
    <source>
        <dbReference type="EMBL" id="GAA0738677.1"/>
    </source>
</evidence>
<keyword evidence="3" id="KW-1185">Reference proteome</keyword>
<feature type="transmembrane region" description="Helical" evidence="1">
    <location>
        <begin position="73"/>
        <end position="95"/>
    </location>
</feature>
<protein>
    <recommendedName>
        <fullName evidence="4">Holin</fullName>
    </recommendedName>
</protein>
<dbReference type="RefSeq" id="WP_343760633.1">
    <property type="nucleotide sequence ID" value="NZ_BAAACG010000008.1"/>
</dbReference>
<feature type="transmembrane region" description="Helical" evidence="1">
    <location>
        <begin position="6"/>
        <end position="26"/>
    </location>
</feature>